<reference evidence="1 2" key="1">
    <citation type="submission" date="2018-07" db="EMBL/GenBank/DDBJ databases">
        <title>Whole genome sequence of Mycobacterium uberis.</title>
        <authorList>
            <person name="Benjak A."/>
        </authorList>
    </citation>
    <scope>NUCLEOTIDE SEQUENCE [LARGE SCALE GENOMIC DNA]</scope>
    <source>
        <strain evidence="1 2">Jura</strain>
    </source>
</reference>
<protein>
    <submittedName>
        <fullName evidence="1">Uncharacterized protein</fullName>
    </submittedName>
</protein>
<comment type="caution">
    <text evidence="1">The sequence shown here is derived from an EMBL/GenBank/DDBJ whole genome shotgun (WGS) entry which is preliminary data.</text>
</comment>
<proteinExistence type="predicted"/>
<evidence type="ECO:0000313" key="2">
    <source>
        <dbReference type="Proteomes" id="UP000258522"/>
    </source>
</evidence>
<dbReference type="Proteomes" id="UP000258522">
    <property type="component" value="Unassembled WGS sequence"/>
</dbReference>
<organism evidence="1 2">
    <name type="scientific">Mycobacterium uberis</name>
    <dbReference type="NCBI Taxonomy" id="2162698"/>
    <lineage>
        <taxon>Bacteria</taxon>
        <taxon>Bacillati</taxon>
        <taxon>Actinomycetota</taxon>
        <taxon>Actinomycetes</taxon>
        <taxon>Mycobacteriales</taxon>
        <taxon>Mycobacteriaceae</taxon>
        <taxon>Mycobacterium</taxon>
    </lineage>
</organism>
<dbReference type="AlphaFoldDB" id="A0A3E1HL78"/>
<dbReference type="EMBL" id="QAYL01000001">
    <property type="protein sequence ID" value="RFD27262.1"/>
    <property type="molecule type" value="Genomic_DNA"/>
</dbReference>
<evidence type="ECO:0000313" key="1">
    <source>
        <dbReference type="EMBL" id="RFD27262.1"/>
    </source>
</evidence>
<name>A0A3E1HL78_9MYCO</name>
<keyword evidence="2" id="KW-1185">Reference proteome</keyword>
<accession>A0A3E1HL78</accession>
<gene>
    <name evidence="1" type="ORF">MUBE_01225</name>
</gene>
<sequence>MQSPMYRGCRYQRSLTTAPGWAITVAGIAASLPDVTVAEHGIVKVYRLTPGTGAQHRSTPHGRGIVEHVLMTLGQATVRRAGE</sequence>